<dbReference type="InterPro" id="IPR041522">
    <property type="entry name" value="CdaR_GGDEF"/>
</dbReference>
<reference evidence="3 4" key="1">
    <citation type="submission" date="2018-08" db="EMBL/GenBank/DDBJ databases">
        <title>Lysinibacillus sp. YLB-03 draft genome sequence.</title>
        <authorList>
            <person name="Yu L."/>
        </authorList>
    </citation>
    <scope>NUCLEOTIDE SEQUENCE [LARGE SCALE GENOMIC DNA]</scope>
    <source>
        <strain evidence="3 4">YLB-03</strain>
    </source>
</reference>
<dbReference type="RefSeq" id="WP_118874376.1">
    <property type="nucleotide sequence ID" value="NZ_QWEI01000001.1"/>
</dbReference>
<proteinExistence type="inferred from homology"/>
<dbReference type="PANTHER" id="PTHR33744">
    <property type="entry name" value="CARBOHYDRATE DIACID REGULATOR"/>
    <property type="match status" value="1"/>
</dbReference>
<keyword evidence="4" id="KW-1185">Reference proteome</keyword>
<dbReference type="Gene3D" id="1.10.10.2840">
    <property type="entry name" value="PucR C-terminal helix-turn-helix domain"/>
    <property type="match status" value="1"/>
</dbReference>
<dbReference type="Pfam" id="PF13556">
    <property type="entry name" value="HTH_30"/>
    <property type="match status" value="1"/>
</dbReference>
<dbReference type="InterPro" id="IPR042070">
    <property type="entry name" value="PucR_C-HTH_sf"/>
</dbReference>
<dbReference type="InterPro" id="IPR051448">
    <property type="entry name" value="CdaR-like_regulators"/>
</dbReference>
<dbReference type="OrthoDB" id="154713at2"/>
<dbReference type="Gene3D" id="3.30.1380.20">
    <property type="entry name" value="Trafficking protein particle complex subunit 3"/>
    <property type="match status" value="1"/>
</dbReference>
<evidence type="ECO:0000313" key="4">
    <source>
        <dbReference type="Proteomes" id="UP000265692"/>
    </source>
</evidence>
<comment type="similarity">
    <text evidence="1">Belongs to the CdaR family.</text>
</comment>
<evidence type="ECO:0000313" key="3">
    <source>
        <dbReference type="EMBL" id="RHW39364.1"/>
    </source>
</evidence>
<dbReference type="InterPro" id="IPR004096">
    <property type="entry name" value="V4R"/>
</dbReference>
<dbReference type="InterPro" id="IPR024096">
    <property type="entry name" value="NO_sig/Golgi_transp_ligand-bd"/>
</dbReference>
<dbReference type="PANTHER" id="PTHR33744:SF1">
    <property type="entry name" value="DNA-BINDING TRANSCRIPTIONAL ACTIVATOR ADER"/>
    <property type="match status" value="1"/>
</dbReference>
<sequence length="618" mass="71313">MYHSDTFNDYEDKKISTTSATFGLLRKELISNLGMKRAKAFLLRYGWNLGVANAKEVLQNPTNLEEMLSKGGELHLQTGQISKMIAERTLKTDEQGRVAYIYATGKWIDSFEVNEHLKNHGLSDHPVCHTLAGLGSGFTSLITKRKVFLKEIRCRAMGHDECCYEMRLEEEWQDDPEMLEEINLYNESSFIDELNYTYEQLLDQKNYIEKVSTFHDTLTTKLSEGDSVDELLQTVSQTLDLPVTIEDLNFQARMYEGIDQEAYELLNQDFLNFISRTRSGKIQSAAYHKTFIIRGKMHNRLVTPIVVQNQAIGYMTFIYIDQSVELEKDMMFLQRAANAAALCFLNEKTSLEAVENMKGYFLEQLLLKQYSSQSSVIYRGYYMGIDLKEPFYIATLQLTSNVRDTSNIEFHDEVIQSITRYLEMQSYKILITQFEKQIVLLLPKVDDFRFKLENILQHLKNQFRLTEFRIGISDECESIDNITESLEESQIVLKINNQDSIILFENANIIGTLINSKNMSSIRRKARKELQPILQLKEAKRDELLKTMYVFLMNGGNLQQSISDLSLSMSGLMYRISKIEKLLNKELRNPIAAYELLLMLDALKILGDIDVSGLPKNV</sequence>
<dbReference type="AlphaFoldDB" id="A0A396SDH0"/>
<comment type="caution">
    <text evidence="3">The sequence shown here is derived from an EMBL/GenBank/DDBJ whole genome shotgun (WGS) entry which is preliminary data.</text>
</comment>
<dbReference type="EMBL" id="QWEI01000001">
    <property type="protein sequence ID" value="RHW39364.1"/>
    <property type="molecule type" value="Genomic_DNA"/>
</dbReference>
<gene>
    <name evidence="3" type="ORF">D1B33_00530</name>
</gene>
<dbReference type="Pfam" id="PF06505">
    <property type="entry name" value="XylR_N"/>
    <property type="match status" value="1"/>
</dbReference>
<dbReference type="Proteomes" id="UP000265692">
    <property type="component" value="Unassembled WGS sequence"/>
</dbReference>
<name>A0A396SDH0_9BACL</name>
<dbReference type="InterPro" id="IPR025736">
    <property type="entry name" value="PucR_C-HTH_dom"/>
</dbReference>
<evidence type="ECO:0000259" key="2">
    <source>
        <dbReference type="SMART" id="SM00989"/>
    </source>
</evidence>
<dbReference type="Pfam" id="PF17853">
    <property type="entry name" value="GGDEF_2"/>
    <property type="match status" value="1"/>
</dbReference>
<protein>
    <submittedName>
        <fullName evidence="3">Polyketide synthase regulator</fullName>
    </submittedName>
</protein>
<accession>A0A396SDH0</accession>
<feature type="domain" description="4-vinyl reductase 4VR" evidence="2">
    <location>
        <begin position="106"/>
        <end position="168"/>
    </location>
</feature>
<dbReference type="SUPFAM" id="SSF111126">
    <property type="entry name" value="Ligand-binding domain in the NO signalling and Golgi transport"/>
    <property type="match status" value="1"/>
</dbReference>
<dbReference type="InterPro" id="IPR010523">
    <property type="entry name" value="XylR_N"/>
</dbReference>
<organism evidence="3 4">
    <name type="scientific">Ureibacillus yapensis</name>
    <dbReference type="NCBI Taxonomy" id="2304605"/>
    <lineage>
        <taxon>Bacteria</taxon>
        <taxon>Bacillati</taxon>
        <taxon>Bacillota</taxon>
        <taxon>Bacilli</taxon>
        <taxon>Bacillales</taxon>
        <taxon>Caryophanaceae</taxon>
        <taxon>Ureibacillus</taxon>
    </lineage>
</organism>
<dbReference type="Pfam" id="PF02830">
    <property type="entry name" value="V4R"/>
    <property type="match status" value="1"/>
</dbReference>
<dbReference type="SMART" id="SM00989">
    <property type="entry name" value="V4R"/>
    <property type="match status" value="1"/>
</dbReference>
<evidence type="ECO:0000256" key="1">
    <source>
        <dbReference type="ARBA" id="ARBA00006754"/>
    </source>
</evidence>